<protein>
    <submittedName>
        <fullName evidence="1">Uncharacterized protein</fullName>
    </submittedName>
</protein>
<dbReference type="OrthoDB" id="3822696at2"/>
<dbReference type="EMBL" id="CP034550">
    <property type="protein sequence ID" value="QFZ19371.1"/>
    <property type="molecule type" value="Genomic_DNA"/>
</dbReference>
<dbReference type="AlphaFoldDB" id="A0A5Q0GZB3"/>
<dbReference type="RefSeq" id="WP_033433100.1">
    <property type="nucleotide sequence ID" value="NZ_CP034550.1"/>
</dbReference>
<reference evidence="2" key="1">
    <citation type="journal article" date="2021" name="Curr. Microbiol.">
        <title>Complete genome of nocamycin-producing strain Saccharothrix syringae NRRL B-16468 reveals the biosynthetic potential for secondary metabolites.</title>
        <authorList>
            <person name="Mo X."/>
            <person name="Yang S."/>
        </authorList>
    </citation>
    <scope>NUCLEOTIDE SEQUENCE [LARGE SCALE GENOMIC DNA]</scope>
    <source>
        <strain evidence="2">ATCC 51364 / DSM 43886 / JCM 6844 / KCTC 9398 / NBRC 14523 / NRRL B-16468 / INA 2240</strain>
    </source>
</reference>
<keyword evidence="2" id="KW-1185">Reference proteome</keyword>
<dbReference type="Proteomes" id="UP000325787">
    <property type="component" value="Chromosome"/>
</dbReference>
<proteinExistence type="predicted"/>
<evidence type="ECO:0000313" key="2">
    <source>
        <dbReference type="Proteomes" id="UP000325787"/>
    </source>
</evidence>
<name>A0A5Q0GZB3_SACSY</name>
<evidence type="ECO:0000313" key="1">
    <source>
        <dbReference type="EMBL" id="QFZ19371.1"/>
    </source>
</evidence>
<accession>A0A5Q0GZB3</accession>
<sequence>MSDERLTPRERAALLVLMAEARELTNAQLHEVAGFKLEGDLRLRLNKLGLVTSTLVGRSYVHELTDQGAVRCAAELSAERPARAGAAGGALQAVLAGLRRHLDDTGGALADLFPPNVVGRVAAAYAALARRRGDAVGLADLRERLDDVPREDFDRAVGAMARRDGVHLWAEPDQKALTERDHRAAVVLGGTPRHLLVVEAP</sequence>
<gene>
    <name evidence="1" type="ORF">EKG83_19745</name>
</gene>
<dbReference type="KEGG" id="ssyi:EKG83_19745"/>
<organism evidence="1 2">
    <name type="scientific">Saccharothrix syringae</name>
    <name type="common">Nocardiopsis syringae</name>
    <dbReference type="NCBI Taxonomy" id="103733"/>
    <lineage>
        <taxon>Bacteria</taxon>
        <taxon>Bacillati</taxon>
        <taxon>Actinomycetota</taxon>
        <taxon>Actinomycetes</taxon>
        <taxon>Pseudonocardiales</taxon>
        <taxon>Pseudonocardiaceae</taxon>
        <taxon>Saccharothrix</taxon>
    </lineage>
</organism>